<evidence type="ECO:0000313" key="1">
    <source>
        <dbReference type="EMBL" id="MEN2789745.1"/>
    </source>
</evidence>
<dbReference type="Proteomes" id="UP001419910">
    <property type="component" value="Unassembled WGS sequence"/>
</dbReference>
<comment type="caution">
    <text evidence="1">The sequence shown here is derived from an EMBL/GenBank/DDBJ whole genome shotgun (WGS) entry which is preliminary data.</text>
</comment>
<organism evidence="1 2">
    <name type="scientific">Sphingomonas oligophenolica</name>
    <dbReference type="NCBI Taxonomy" id="301154"/>
    <lineage>
        <taxon>Bacteria</taxon>
        <taxon>Pseudomonadati</taxon>
        <taxon>Pseudomonadota</taxon>
        <taxon>Alphaproteobacteria</taxon>
        <taxon>Sphingomonadales</taxon>
        <taxon>Sphingomonadaceae</taxon>
        <taxon>Sphingomonas</taxon>
    </lineage>
</organism>
<gene>
    <name evidence="1" type="ORF">ABC974_08920</name>
</gene>
<name>A0ABU9Y1R4_9SPHN</name>
<reference evidence="1 2" key="1">
    <citation type="submission" date="2024-05" db="EMBL/GenBank/DDBJ databases">
        <authorList>
            <person name="Liu Q."/>
            <person name="Xin Y.-H."/>
        </authorList>
    </citation>
    <scope>NUCLEOTIDE SEQUENCE [LARGE SCALE GENOMIC DNA]</scope>
    <source>
        <strain evidence="1 2">CGMCC 1.10181</strain>
    </source>
</reference>
<protein>
    <recommendedName>
        <fullName evidence="3">Secreted protein</fullName>
    </recommendedName>
</protein>
<accession>A0ABU9Y1R4</accession>
<proteinExistence type="predicted"/>
<keyword evidence="2" id="KW-1185">Reference proteome</keyword>
<dbReference type="RefSeq" id="WP_343889478.1">
    <property type="nucleotide sequence ID" value="NZ_BAAAEH010000022.1"/>
</dbReference>
<sequence length="119" mass="12402">MLGLLLIIAGQSADVDAALAHYHAVTAVGPRCGAAANPSDVVVCARRGADRYRVPLIEYDAGNPKNQGVPAERERMLARTSNCREKSVFLVGCGSVGVGTRATFGPDGIQGARVRPLAD</sequence>
<dbReference type="EMBL" id="JBDIME010000005">
    <property type="protein sequence ID" value="MEN2789745.1"/>
    <property type="molecule type" value="Genomic_DNA"/>
</dbReference>
<evidence type="ECO:0000313" key="2">
    <source>
        <dbReference type="Proteomes" id="UP001419910"/>
    </source>
</evidence>
<evidence type="ECO:0008006" key="3">
    <source>
        <dbReference type="Google" id="ProtNLM"/>
    </source>
</evidence>